<comment type="caution">
    <text evidence="4">The sequence shown here is derived from an EMBL/GenBank/DDBJ whole genome shotgun (WGS) entry which is preliminary data.</text>
</comment>
<organism evidence="4 5">
    <name type="scientific">Cylicocyclus nassatus</name>
    <name type="common">Nematode worm</name>
    <dbReference type="NCBI Taxonomy" id="53992"/>
    <lineage>
        <taxon>Eukaryota</taxon>
        <taxon>Metazoa</taxon>
        <taxon>Ecdysozoa</taxon>
        <taxon>Nematoda</taxon>
        <taxon>Chromadorea</taxon>
        <taxon>Rhabditida</taxon>
        <taxon>Rhabditina</taxon>
        <taxon>Rhabditomorpha</taxon>
        <taxon>Strongyloidea</taxon>
        <taxon>Strongylidae</taxon>
        <taxon>Cylicocyclus</taxon>
    </lineage>
</organism>
<protein>
    <recommendedName>
        <fullName evidence="3">Receptor L-domain domain-containing protein</fullName>
    </recommendedName>
</protein>
<gene>
    <name evidence="4" type="ORF">CYNAS_LOCUS8861</name>
</gene>
<feature type="signal peptide" evidence="2">
    <location>
        <begin position="1"/>
        <end position="21"/>
    </location>
</feature>
<dbReference type="SUPFAM" id="SSF52058">
    <property type="entry name" value="L domain-like"/>
    <property type="match status" value="1"/>
</dbReference>
<keyword evidence="5" id="KW-1185">Reference proteome</keyword>
<dbReference type="AlphaFoldDB" id="A0AA36GRE5"/>
<dbReference type="Gene3D" id="3.80.20.20">
    <property type="entry name" value="Receptor L-domain"/>
    <property type="match status" value="1"/>
</dbReference>
<evidence type="ECO:0000256" key="2">
    <source>
        <dbReference type="SAM" id="SignalP"/>
    </source>
</evidence>
<name>A0AA36GRE5_CYLNA</name>
<keyword evidence="1" id="KW-0812">Transmembrane</keyword>
<feature type="chain" id="PRO_5041231526" description="Receptor L-domain domain-containing protein" evidence="2">
    <location>
        <begin position="22"/>
        <end position="234"/>
    </location>
</feature>
<keyword evidence="1" id="KW-0472">Membrane</keyword>
<dbReference type="InterPro" id="IPR000494">
    <property type="entry name" value="Rcpt_L-dom"/>
</dbReference>
<evidence type="ECO:0000313" key="4">
    <source>
        <dbReference type="EMBL" id="CAJ0596878.1"/>
    </source>
</evidence>
<dbReference type="Pfam" id="PF01030">
    <property type="entry name" value="Recep_L_domain"/>
    <property type="match status" value="1"/>
</dbReference>
<evidence type="ECO:0000259" key="3">
    <source>
        <dbReference type="Pfam" id="PF01030"/>
    </source>
</evidence>
<evidence type="ECO:0000256" key="1">
    <source>
        <dbReference type="SAM" id="Phobius"/>
    </source>
</evidence>
<feature type="transmembrane region" description="Helical" evidence="1">
    <location>
        <begin position="171"/>
        <end position="193"/>
    </location>
</feature>
<dbReference type="Proteomes" id="UP001176961">
    <property type="component" value="Unassembled WGS sequence"/>
</dbReference>
<dbReference type="InterPro" id="IPR036941">
    <property type="entry name" value="Rcpt_L-dom_sf"/>
</dbReference>
<keyword evidence="1" id="KW-1133">Transmembrane helix</keyword>
<evidence type="ECO:0000313" key="5">
    <source>
        <dbReference type="Proteomes" id="UP001176961"/>
    </source>
</evidence>
<proteinExistence type="predicted"/>
<dbReference type="EMBL" id="CATQJL010000223">
    <property type="protein sequence ID" value="CAJ0596878.1"/>
    <property type="molecule type" value="Genomic_DNA"/>
</dbReference>
<reference evidence="4" key="1">
    <citation type="submission" date="2023-07" db="EMBL/GenBank/DDBJ databases">
        <authorList>
            <consortium name="CYATHOMIX"/>
        </authorList>
    </citation>
    <scope>NUCLEOTIDE SEQUENCE</scope>
    <source>
        <strain evidence="4">N/A</strain>
    </source>
</reference>
<keyword evidence="2" id="KW-0732">Signal</keyword>
<feature type="domain" description="Receptor L-domain" evidence="3">
    <location>
        <begin position="43"/>
        <end position="142"/>
    </location>
</feature>
<sequence length="234" mass="26671">MYRMQLYVQIILSSFLFCTDARDCSGGIVTVGFLQTHIKGRRCKKINGGLYFLESDWTYKSELLDEFENVVNVSGPLHFAATKGMGHVKCFRNVEEIHSNGPAIVLLRNVGLLSLDLTALQKIDYDRRTKAVILHSNEGLYIDQLFDSLESKGITASEILSTSRIEFMNTIWSVIFFSILFLLVACILGIVVYKTTEEIHEILKLLRWQKRGQQYVPPEPPRTSNYSLKTSKSH</sequence>
<accession>A0AA36GRE5</accession>